<dbReference type="PROSITE" id="PS51257">
    <property type="entry name" value="PROKAR_LIPOPROTEIN"/>
    <property type="match status" value="1"/>
</dbReference>
<feature type="region of interest" description="Disordered" evidence="1">
    <location>
        <begin position="42"/>
        <end position="78"/>
    </location>
</feature>
<evidence type="ECO:0000313" key="4">
    <source>
        <dbReference type="Proteomes" id="UP000249341"/>
    </source>
</evidence>
<organism evidence="3 4">
    <name type="scientific">Actinoplanes lutulentus</name>
    <dbReference type="NCBI Taxonomy" id="1287878"/>
    <lineage>
        <taxon>Bacteria</taxon>
        <taxon>Bacillati</taxon>
        <taxon>Actinomycetota</taxon>
        <taxon>Actinomycetes</taxon>
        <taxon>Micromonosporales</taxon>
        <taxon>Micromonosporaceae</taxon>
        <taxon>Actinoplanes</taxon>
    </lineage>
</organism>
<evidence type="ECO:0000256" key="2">
    <source>
        <dbReference type="SAM" id="SignalP"/>
    </source>
</evidence>
<keyword evidence="4" id="KW-1185">Reference proteome</keyword>
<name>A0A327Z8M5_9ACTN</name>
<keyword evidence="2" id="KW-0732">Signal</keyword>
<feature type="chain" id="PRO_5038742249" description="Fibronectin type-III domain-containing protein" evidence="2">
    <location>
        <begin position="22"/>
        <end position="191"/>
    </location>
</feature>
<gene>
    <name evidence="3" type="ORF">B0I29_114205</name>
</gene>
<dbReference type="AlphaFoldDB" id="A0A327Z8M5"/>
<accession>A0A327Z8M5</accession>
<evidence type="ECO:0008006" key="5">
    <source>
        <dbReference type="Google" id="ProtNLM"/>
    </source>
</evidence>
<evidence type="ECO:0000313" key="3">
    <source>
        <dbReference type="EMBL" id="RAK31953.1"/>
    </source>
</evidence>
<feature type="compositionally biased region" description="Polar residues" evidence="1">
    <location>
        <begin position="59"/>
        <end position="74"/>
    </location>
</feature>
<dbReference type="EMBL" id="QLMJ01000014">
    <property type="protein sequence ID" value="RAK31953.1"/>
    <property type="molecule type" value="Genomic_DNA"/>
</dbReference>
<comment type="caution">
    <text evidence="3">The sequence shown here is derived from an EMBL/GenBank/DDBJ whole genome shotgun (WGS) entry which is preliminary data.</text>
</comment>
<dbReference type="Proteomes" id="UP000249341">
    <property type="component" value="Unassembled WGS sequence"/>
</dbReference>
<dbReference type="RefSeq" id="WP_111652056.1">
    <property type="nucleotide sequence ID" value="NZ_JACHWI010000004.1"/>
</dbReference>
<sequence>MRNFKIAFALTTLPLMLGGCAALGFGGSGSATAVEDKSGDSWMRMDQGKATPSPAPSRGTASATPEPSVSTATPDPSCAKVWPRTEPVFIPVEVTPGAGSLKVEWPTQYDSDYRVAAVPQELVSGLQPEPVWKTVAAGTEAAGTSCAVSTTITGLTPGAAYIVWLDAPNTGYDWDGTRHLYSGRSGVVYPK</sequence>
<protein>
    <recommendedName>
        <fullName evidence="5">Fibronectin type-III domain-containing protein</fullName>
    </recommendedName>
</protein>
<reference evidence="3 4" key="1">
    <citation type="submission" date="2018-06" db="EMBL/GenBank/DDBJ databases">
        <title>Genomic Encyclopedia of Type Strains, Phase III (KMG-III): the genomes of soil and plant-associated and newly described type strains.</title>
        <authorList>
            <person name="Whitman W."/>
        </authorList>
    </citation>
    <scope>NUCLEOTIDE SEQUENCE [LARGE SCALE GENOMIC DNA]</scope>
    <source>
        <strain evidence="3 4">CGMCC 4.7090</strain>
    </source>
</reference>
<evidence type="ECO:0000256" key="1">
    <source>
        <dbReference type="SAM" id="MobiDB-lite"/>
    </source>
</evidence>
<feature type="signal peptide" evidence="2">
    <location>
        <begin position="1"/>
        <end position="21"/>
    </location>
</feature>
<dbReference type="OrthoDB" id="5192421at2"/>
<proteinExistence type="predicted"/>